<organism evidence="2 3">
    <name type="scientific">Salipiger marinus</name>
    <dbReference type="NCBI Taxonomy" id="555512"/>
    <lineage>
        <taxon>Bacteria</taxon>
        <taxon>Pseudomonadati</taxon>
        <taxon>Pseudomonadota</taxon>
        <taxon>Alphaproteobacteria</taxon>
        <taxon>Rhodobacterales</taxon>
        <taxon>Roseobacteraceae</taxon>
        <taxon>Salipiger</taxon>
    </lineage>
</organism>
<sequence>MIRARRLLLLGLPLLLLACGARAPLPPVAAGPLREATAPVGSQVDVTEARLAGDWQVIEGAGLAPGTRLSFAPGSLTLAGRTLPLVMTAPGRFDLAGQQIWVHWLDADNRTAAMGDPQGGRVWIMDRSGQPGERLGAAREILDWYGYDLARMTRG</sequence>
<dbReference type="SUPFAM" id="SSF50814">
    <property type="entry name" value="Lipocalins"/>
    <property type="match status" value="1"/>
</dbReference>
<reference evidence="2 3" key="1">
    <citation type="submission" date="2016-10" db="EMBL/GenBank/DDBJ databases">
        <authorList>
            <person name="de Groot N.N."/>
        </authorList>
    </citation>
    <scope>NUCLEOTIDE SEQUENCE [LARGE SCALE GENOMIC DNA]</scope>
    <source>
        <strain evidence="2 3">DSM 26424</strain>
    </source>
</reference>
<protein>
    <submittedName>
        <fullName evidence="2">Apolipoprotein D and lipocalin family protein</fullName>
    </submittedName>
</protein>
<evidence type="ECO:0000256" key="1">
    <source>
        <dbReference type="SAM" id="SignalP"/>
    </source>
</evidence>
<dbReference type="AlphaFoldDB" id="A0A1G8N825"/>
<dbReference type="RefSeq" id="WP_242656718.1">
    <property type="nucleotide sequence ID" value="NZ_FNEJ01000009.1"/>
</dbReference>
<gene>
    <name evidence="2" type="ORF">SAMN04487993_1009210</name>
</gene>
<dbReference type="Gene3D" id="2.40.128.20">
    <property type="match status" value="1"/>
</dbReference>
<name>A0A1G8N825_9RHOB</name>
<dbReference type="InterPro" id="IPR012674">
    <property type="entry name" value="Calycin"/>
</dbReference>
<feature type="signal peptide" evidence="1">
    <location>
        <begin position="1"/>
        <end position="23"/>
    </location>
</feature>
<keyword evidence="1" id="KW-0732">Signal</keyword>
<feature type="chain" id="PRO_5011495368" evidence="1">
    <location>
        <begin position="24"/>
        <end position="155"/>
    </location>
</feature>
<dbReference type="PROSITE" id="PS51257">
    <property type="entry name" value="PROKAR_LIPOPROTEIN"/>
    <property type="match status" value="1"/>
</dbReference>
<keyword evidence="2" id="KW-0449">Lipoprotein</keyword>
<dbReference type="STRING" id="555512.SAMN04487993_1009210"/>
<dbReference type="EMBL" id="FNEJ01000009">
    <property type="protein sequence ID" value="SDI76358.1"/>
    <property type="molecule type" value="Genomic_DNA"/>
</dbReference>
<evidence type="ECO:0000313" key="3">
    <source>
        <dbReference type="Proteomes" id="UP000199093"/>
    </source>
</evidence>
<evidence type="ECO:0000313" key="2">
    <source>
        <dbReference type="EMBL" id="SDI76358.1"/>
    </source>
</evidence>
<proteinExistence type="predicted"/>
<accession>A0A1G8N825</accession>
<dbReference type="Proteomes" id="UP000199093">
    <property type="component" value="Unassembled WGS sequence"/>
</dbReference>
<keyword evidence="3" id="KW-1185">Reference proteome</keyword>